<reference evidence="1" key="1">
    <citation type="submission" date="2018-12" db="EMBL/GenBank/DDBJ databases">
        <title>Novel natural products biosynthetic potential of the class Ktedonobacteria.</title>
        <authorList>
            <person name="Zheng Y."/>
            <person name="Saitou A."/>
            <person name="Wang C.M."/>
            <person name="Toyoda A."/>
            <person name="Minakuchi Y."/>
            <person name="Sekiguchi Y."/>
            <person name="Ueda K."/>
            <person name="Takano H."/>
            <person name="Sakai Y."/>
            <person name="Yokota A."/>
            <person name="Yabe S."/>
        </authorList>
    </citation>
    <scope>NUCLEOTIDE SEQUENCE</scope>
    <source>
        <strain evidence="1">COM3</strain>
    </source>
</reference>
<dbReference type="AlphaFoldDB" id="A0A455STX0"/>
<sequence length="147" mass="15745">MQFQGSRKLNASPDAVFQALLSPEKLKNSIPGCEHAEYVDEGDSRQIKLIVTPNLPGLKGAYKVLIQPADVVQPSHLVYIAEPSSSIGSIKARCTIDLTNDAGGTLLNYDAQATLSGSLGAIPEMIVKPAVKSALEHFFKNLEKQIG</sequence>
<dbReference type="InterPro" id="IPR010419">
    <property type="entry name" value="CO_DH_gsu"/>
</dbReference>
<proteinExistence type="predicted"/>
<dbReference type="PANTHER" id="PTHR38588:SF1">
    <property type="entry name" value="BLL0334 PROTEIN"/>
    <property type="match status" value="1"/>
</dbReference>
<name>A0A455STX0_9CHLR</name>
<accession>A0A455STX0</accession>
<dbReference type="SUPFAM" id="SSF55961">
    <property type="entry name" value="Bet v1-like"/>
    <property type="match status" value="1"/>
</dbReference>
<evidence type="ECO:0000313" key="1">
    <source>
        <dbReference type="EMBL" id="BBH90591.1"/>
    </source>
</evidence>
<dbReference type="Gene3D" id="3.30.530.20">
    <property type="match status" value="1"/>
</dbReference>
<organism evidence="1">
    <name type="scientific">Thermosporothrix sp. COM3</name>
    <dbReference type="NCBI Taxonomy" id="2490863"/>
    <lineage>
        <taxon>Bacteria</taxon>
        <taxon>Bacillati</taxon>
        <taxon>Chloroflexota</taxon>
        <taxon>Ktedonobacteria</taxon>
        <taxon>Ktedonobacterales</taxon>
        <taxon>Thermosporotrichaceae</taxon>
        <taxon>Thermosporothrix</taxon>
    </lineage>
</organism>
<dbReference type="Pfam" id="PF06240">
    <property type="entry name" value="COXG"/>
    <property type="match status" value="1"/>
</dbReference>
<gene>
    <name evidence="1" type="ORF">KTC_53420</name>
</gene>
<dbReference type="PANTHER" id="PTHR38588">
    <property type="entry name" value="BLL0334 PROTEIN"/>
    <property type="match status" value="1"/>
</dbReference>
<protein>
    <submittedName>
        <fullName evidence="1">Carbon monoxide dehydrogenase</fullName>
    </submittedName>
</protein>
<dbReference type="EMBL" id="AP019376">
    <property type="protein sequence ID" value="BBH90591.1"/>
    <property type="molecule type" value="Genomic_DNA"/>
</dbReference>
<dbReference type="InterPro" id="IPR023393">
    <property type="entry name" value="START-like_dom_sf"/>
</dbReference>